<sequence length="1595" mass="175497">MSPAAADCFSPPPTQSKQQQQQQQPPLTPQNPNPHFTFGAFPVNNQSDQHQSLFPKGFAVGSAALPSGDSAVSSRSKPRLVKRRQLGFQRGKCSTPAQPREESGLNSNQVNNATSSDTDISNGLSDSIGNIMNGKHNDAGFVFGATGSDNACKESGFNSNQVNNATSCTTSNGSSASIEDAMYGKLNSEGFVFGASRSGLMSNFNAEKKQTCSDGVERFNDMGFVFGVDRSNCGSNSNPEHKQSSRDGGKSGADEFGKCGNVGNSFADRSNSLMSNLDMEKKQSSGVGQMSTDGFVFGVYKSNSDSDHNGQCGERKGNSRDKVDFLFGAYSSCSTSNSDSEMRHCGAEELSLGGKHGNFMRNSRNEEKKSSENVEKLTADERGRMNLDVGEVDDLHFVFHGNGGEMRTNSNSVKNESTENGGKSVPVDNQKMKSGAQSGKFDKIDFVFGACPEFSSSTLDSKKGESSRSAGNLSFEDFGKMKLDAEVETQKAEARNVFIQGSSSKKSSSLSEKTEFGNEMSKVNPQNAWNDTGFVDTYFDKLDFIKKGKSGFVFGSSINTVGASRKSSVSKLSDEMRKMTVGDCEKIGCKNIVKDPNIGASASSNPAFVFGNKKKSPGSCTGKSRTTSCDQIMNESLHRHGNGGAAESTEGLKFRTIEEDTVVFASSSDAACSFGEDAQHVMPNENNQHSRHWLGVSHEPIKLGSPVFTSFWEARKPKNTSNNSSNDPSFCIPTPNPFIFQAGQGIRHDGPQDQSNDHPKQNVTSNEALFPSLGLDSEVLSQGRVKNDGNFRFTSTSLGESASAKDFRTPNGDTSCAFSFNLSPGFNKKFESSGKSRSTMDKRWKNTRGKLRQAFPESRQNHASKEDSQKNMESPRSYSPMDFSPYQDNNGAPCASNVTSSPHGKNEDLEAVSDGVINEGDLHSRNERVIDSSLEETQNDCSNLDTKREESEHNKQNQFCFASREKDDFERNFTFSASCTQDTAATKRHNRKKYRMKVGHAPNCSTSSQKIDAASSSVQLPVQPHDEEGNLNSKYEGNKEHNKQGSTAPTQKACQMWRIRGNHAYEKGYLSKAEEFYTKGINSVPHGETSGCCIEPLVLCYSNRAAARMSLGRMREALGDCMRAAALDPNFHKVQIRAANCHLAMGEVEVAHQYFSKCLESGADVCLDRRIIIEAANGLQTAQNVAKCVNQCAELIQQRTCNAALSALEVISGVLPISSYSEKLLEMKGEALLMLGKYKEVIRLCEQTLVFAEKNVATIADDNYSGIVDVPTYNNSSIRLWRWHLMAKSYFHLGRLEAALDLLEKRDLLRSSEDRCGSNMQESSMPFAVTVRELLHRKNAGNESFQSGRHTEAVEHYTAAVSSSIESRPFAAICFCNRAAAHQALGQISDAIADCSLAIALDRSYSKAVSRRATLHEKIRDYDQAASDLQMLISLLEKQSQEELTQIRRRHSSMEEKAKKEMSLDHYLILGIKQSDSASEIKKAYRKAALKHHPDKAGQFLARSESRDDGKLWKEIADEVHKDADRLFKMIGEAYAVLSDPTKRSHYDLQEELRNEQERNVSRGFRGSPDLHNSPSRTTANRQYRRSYRYYYYDD</sequence>
<evidence type="ECO:0000313" key="1">
    <source>
        <dbReference type="EMBL" id="KAH7844128.1"/>
    </source>
</evidence>
<comment type="caution">
    <text evidence="1">The sequence shown here is derived from an EMBL/GenBank/DDBJ whole genome shotgun (WGS) entry which is preliminary data.</text>
</comment>
<reference evidence="1 2" key="1">
    <citation type="journal article" date="2021" name="Hortic Res">
        <title>High-quality reference genome and annotation aids understanding of berry development for evergreen blueberry (Vaccinium darrowii).</title>
        <authorList>
            <person name="Yu J."/>
            <person name="Hulse-Kemp A.M."/>
            <person name="Babiker E."/>
            <person name="Staton M."/>
        </authorList>
    </citation>
    <scope>NUCLEOTIDE SEQUENCE [LARGE SCALE GENOMIC DNA]</scope>
    <source>
        <strain evidence="2">cv. NJ 8807/NJ 8810</strain>
        <tissue evidence="1">Young leaf</tissue>
    </source>
</reference>
<organism evidence="1 2">
    <name type="scientific">Vaccinium darrowii</name>
    <dbReference type="NCBI Taxonomy" id="229202"/>
    <lineage>
        <taxon>Eukaryota</taxon>
        <taxon>Viridiplantae</taxon>
        <taxon>Streptophyta</taxon>
        <taxon>Embryophyta</taxon>
        <taxon>Tracheophyta</taxon>
        <taxon>Spermatophyta</taxon>
        <taxon>Magnoliopsida</taxon>
        <taxon>eudicotyledons</taxon>
        <taxon>Gunneridae</taxon>
        <taxon>Pentapetalae</taxon>
        <taxon>asterids</taxon>
        <taxon>Ericales</taxon>
        <taxon>Ericaceae</taxon>
        <taxon>Vaccinioideae</taxon>
        <taxon>Vaccinieae</taxon>
        <taxon>Vaccinium</taxon>
    </lineage>
</organism>
<dbReference type="Proteomes" id="UP000828048">
    <property type="component" value="Chromosome 1"/>
</dbReference>
<protein>
    <submittedName>
        <fullName evidence="1">Uncharacterized protein</fullName>
    </submittedName>
</protein>
<evidence type="ECO:0000313" key="2">
    <source>
        <dbReference type="Proteomes" id="UP000828048"/>
    </source>
</evidence>
<proteinExistence type="predicted"/>
<dbReference type="EMBL" id="CM037151">
    <property type="protein sequence ID" value="KAH7844128.1"/>
    <property type="molecule type" value="Genomic_DNA"/>
</dbReference>
<name>A0ACB7XU37_9ERIC</name>
<accession>A0ACB7XU37</accession>
<keyword evidence="2" id="KW-1185">Reference proteome</keyword>
<gene>
    <name evidence="1" type="ORF">Vadar_024623</name>
</gene>